<organism evidence="2 3">
    <name type="scientific">Acrodontium crateriforme</name>
    <dbReference type="NCBI Taxonomy" id="150365"/>
    <lineage>
        <taxon>Eukaryota</taxon>
        <taxon>Fungi</taxon>
        <taxon>Dikarya</taxon>
        <taxon>Ascomycota</taxon>
        <taxon>Pezizomycotina</taxon>
        <taxon>Dothideomycetes</taxon>
        <taxon>Dothideomycetidae</taxon>
        <taxon>Mycosphaerellales</taxon>
        <taxon>Teratosphaeriaceae</taxon>
        <taxon>Acrodontium</taxon>
    </lineage>
</organism>
<evidence type="ECO:0000313" key="3">
    <source>
        <dbReference type="Proteomes" id="UP001303373"/>
    </source>
</evidence>
<name>A0AAQ3MAD6_9PEZI</name>
<dbReference type="AlphaFoldDB" id="A0AAQ3MAD6"/>
<evidence type="ECO:0000313" key="2">
    <source>
        <dbReference type="EMBL" id="WPH03143.1"/>
    </source>
</evidence>
<gene>
    <name evidence="2" type="ORF">R9X50_00601800</name>
</gene>
<dbReference type="EMBL" id="CP138588">
    <property type="protein sequence ID" value="WPH03143.1"/>
    <property type="molecule type" value="Genomic_DNA"/>
</dbReference>
<evidence type="ECO:0000259" key="1">
    <source>
        <dbReference type="Pfam" id="PF03795"/>
    </source>
</evidence>
<feature type="domain" description="YCII-related" evidence="1">
    <location>
        <begin position="11"/>
        <end position="112"/>
    </location>
</feature>
<dbReference type="PANTHER" id="PTHR35174">
    <property type="entry name" value="BLL7171 PROTEIN-RELATED"/>
    <property type="match status" value="1"/>
</dbReference>
<dbReference type="PANTHER" id="PTHR35174:SF4">
    <property type="entry name" value="BLL7163 PROTEIN"/>
    <property type="match status" value="1"/>
</dbReference>
<keyword evidence="3" id="KW-1185">Reference proteome</keyword>
<dbReference type="Proteomes" id="UP001303373">
    <property type="component" value="Chromosome 9"/>
</dbReference>
<dbReference type="Pfam" id="PF03795">
    <property type="entry name" value="YCII"/>
    <property type="match status" value="1"/>
</dbReference>
<reference evidence="2 3" key="1">
    <citation type="submission" date="2023-11" db="EMBL/GenBank/DDBJ databases">
        <title>An acidophilic fungus is an integral part of prey digestion in a carnivorous sundew plant.</title>
        <authorList>
            <person name="Tsai I.J."/>
        </authorList>
    </citation>
    <scope>NUCLEOTIDE SEQUENCE [LARGE SCALE GENOMIC DNA]</scope>
    <source>
        <strain evidence="2">169a</strain>
    </source>
</reference>
<dbReference type="SUPFAM" id="SSF54909">
    <property type="entry name" value="Dimeric alpha+beta barrel"/>
    <property type="match status" value="1"/>
</dbReference>
<accession>A0AAQ3MAD6</accession>
<dbReference type="Gene3D" id="3.30.70.1060">
    <property type="entry name" value="Dimeric alpha+beta barrel"/>
    <property type="match status" value="1"/>
</dbReference>
<dbReference type="InterPro" id="IPR005545">
    <property type="entry name" value="YCII"/>
</dbReference>
<protein>
    <submittedName>
        <fullName evidence="2">Dgpfaetke family protein</fullName>
    </submittedName>
</protein>
<dbReference type="InterPro" id="IPR011008">
    <property type="entry name" value="Dimeric_a/b-barrel"/>
</dbReference>
<sequence length="144" mass="16025">MPRFIIFVRATLESEAEIQPNADLLQAMADYNTAMVEVGIMHMAEGLHPSSRYGRRIVFHNSAEPSLSEGPFPANELVAGMWIIKVKDIDEATEWAIKAPLKEGAITEVRRIADPEDFGDAFSPGMRLREEELRTKAEALAKGK</sequence>
<proteinExistence type="predicted"/>